<dbReference type="PANTHER" id="PTHR48446">
    <property type="entry name" value="DNA-DIRECTED RNA POLYMERASE SUBUNIT BETA' N-TERMINAL SECTION"/>
    <property type="match status" value="1"/>
</dbReference>
<reference evidence="6" key="2">
    <citation type="submission" date="2015-01" db="EMBL/GenBank/DDBJ databases">
        <title>Evolutionary Origins and Diversification of the Mycorrhizal Mutualists.</title>
        <authorList>
            <consortium name="DOE Joint Genome Institute"/>
            <consortium name="Mycorrhizal Genomics Consortium"/>
            <person name="Kohler A."/>
            <person name="Kuo A."/>
            <person name="Nagy L.G."/>
            <person name="Floudas D."/>
            <person name="Copeland A."/>
            <person name="Barry K.W."/>
            <person name="Cichocki N."/>
            <person name="Veneault-Fourrey C."/>
            <person name="LaButti K."/>
            <person name="Lindquist E.A."/>
            <person name="Lipzen A."/>
            <person name="Lundell T."/>
            <person name="Morin E."/>
            <person name="Murat C."/>
            <person name="Riley R."/>
            <person name="Ohm R."/>
            <person name="Sun H."/>
            <person name="Tunlid A."/>
            <person name="Henrissat B."/>
            <person name="Grigoriev I.V."/>
            <person name="Hibbett D.S."/>
            <person name="Martin F."/>
        </authorList>
    </citation>
    <scope>NUCLEOTIDE SEQUENCE [LARGE SCALE GENOMIC DNA]</scope>
    <source>
        <strain evidence="6">MUT 4182</strain>
    </source>
</reference>
<evidence type="ECO:0000313" key="6">
    <source>
        <dbReference type="Proteomes" id="UP000054248"/>
    </source>
</evidence>
<dbReference type="GO" id="GO:0003677">
    <property type="term" value="F:DNA binding"/>
    <property type="evidence" value="ECO:0007669"/>
    <property type="project" value="InterPro"/>
</dbReference>
<evidence type="ECO:0000256" key="1">
    <source>
        <dbReference type="ARBA" id="ARBA00012418"/>
    </source>
</evidence>
<dbReference type="GO" id="GO:0046872">
    <property type="term" value="F:metal ion binding"/>
    <property type="evidence" value="ECO:0007669"/>
    <property type="project" value="UniProtKB-KW"/>
</dbReference>
<dbReference type="GO" id="GO:0003899">
    <property type="term" value="F:DNA-directed RNA polymerase activity"/>
    <property type="evidence" value="ECO:0007669"/>
    <property type="project" value="UniProtKB-EC"/>
</dbReference>
<dbReference type="Pfam" id="PF04998">
    <property type="entry name" value="RNA_pol_Rpb1_5"/>
    <property type="match status" value="2"/>
</dbReference>
<evidence type="ECO:0000256" key="3">
    <source>
        <dbReference type="ARBA" id="ARBA00022833"/>
    </source>
</evidence>
<dbReference type="OrthoDB" id="270392at2759"/>
<keyword evidence="6" id="KW-1185">Reference proteome</keyword>
<dbReference type="Proteomes" id="UP000054248">
    <property type="component" value="Unassembled WGS sequence"/>
</dbReference>
<evidence type="ECO:0000256" key="2">
    <source>
        <dbReference type="ARBA" id="ARBA00022723"/>
    </source>
</evidence>
<feature type="non-terminal residue" evidence="5">
    <location>
        <position position="488"/>
    </location>
</feature>
<dbReference type="PANTHER" id="PTHR48446:SF1">
    <property type="entry name" value="DNA-DIRECTED RNA POLYMERASE SUBUNIT BETA' N-TERMINAL SECTION"/>
    <property type="match status" value="1"/>
</dbReference>
<dbReference type="EMBL" id="KN823050">
    <property type="protein sequence ID" value="KIO24977.1"/>
    <property type="molecule type" value="Genomic_DNA"/>
</dbReference>
<name>A0A0C3LUB0_9AGAM</name>
<dbReference type="InterPro" id="IPR007081">
    <property type="entry name" value="RNA_pol_Rpb1_5"/>
</dbReference>
<proteinExistence type="predicted"/>
<dbReference type="AlphaFoldDB" id="A0A0C3LUB0"/>
<feature type="domain" description="RNA polymerase Rpb1" evidence="4">
    <location>
        <begin position="1"/>
        <end position="215"/>
    </location>
</feature>
<keyword evidence="3" id="KW-0862">Zinc</keyword>
<evidence type="ECO:0000313" key="5">
    <source>
        <dbReference type="EMBL" id="KIO24977.1"/>
    </source>
</evidence>
<evidence type="ECO:0000259" key="4">
    <source>
        <dbReference type="Pfam" id="PF04998"/>
    </source>
</evidence>
<gene>
    <name evidence="5" type="ORF">M407DRAFT_211258</name>
</gene>
<accession>A0A0C3LUB0</accession>
<dbReference type="HOGENOM" id="CLU_559713_0_0_1"/>
<dbReference type="Gene3D" id="6.10.250.2940">
    <property type="match status" value="1"/>
</dbReference>
<reference evidence="5 6" key="1">
    <citation type="submission" date="2014-04" db="EMBL/GenBank/DDBJ databases">
        <authorList>
            <consortium name="DOE Joint Genome Institute"/>
            <person name="Kuo A."/>
            <person name="Girlanda M."/>
            <person name="Perotto S."/>
            <person name="Kohler A."/>
            <person name="Nagy L.G."/>
            <person name="Floudas D."/>
            <person name="Copeland A."/>
            <person name="Barry K.W."/>
            <person name="Cichocki N."/>
            <person name="Veneault-Fourrey C."/>
            <person name="LaButti K."/>
            <person name="Lindquist E.A."/>
            <person name="Lipzen A."/>
            <person name="Lundell T."/>
            <person name="Morin E."/>
            <person name="Murat C."/>
            <person name="Sun H."/>
            <person name="Tunlid A."/>
            <person name="Henrissat B."/>
            <person name="Grigoriev I.V."/>
            <person name="Hibbett D.S."/>
            <person name="Martin F."/>
            <person name="Nordberg H.P."/>
            <person name="Cantor M.N."/>
            <person name="Hua S.X."/>
        </authorList>
    </citation>
    <scope>NUCLEOTIDE SEQUENCE [LARGE SCALE GENOMIC DNA]</scope>
    <source>
        <strain evidence="5 6">MUT 4182</strain>
    </source>
</reference>
<organism evidence="5 6">
    <name type="scientific">Tulasnella calospora MUT 4182</name>
    <dbReference type="NCBI Taxonomy" id="1051891"/>
    <lineage>
        <taxon>Eukaryota</taxon>
        <taxon>Fungi</taxon>
        <taxon>Dikarya</taxon>
        <taxon>Basidiomycota</taxon>
        <taxon>Agaricomycotina</taxon>
        <taxon>Agaricomycetes</taxon>
        <taxon>Cantharellales</taxon>
        <taxon>Tulasnellaceae</taxon>
        <taxon>Tulasnella</taxon>
    </lineage>
</organism>
<feature type="domain" description="RNA polymerase Rpb1" evidence="4">
    <location>
        <begin position="249"/>
        <end position="488"/>
    </location>
</feature>
<dbReference type="InterPro" id="IPR015700">
    <property type="entry name" value="RPC1"/>
</dbReference>
<protein>
    <recommendedName>
        <fullName evidence="1">DNA-directed RNA polymerase</fullName>
        <ecNumber evidence="1">2.7.7.6</ecNumber>
    </recommendedName>
</protein>
<dbReference type="EC" id="2.7.7.6" evidence="1"/>
<dbReference type="Gene3D" id="6.20.50.80">
    <property type="match status" value="2"/>
</dbReference>
<dbReference type="GO" id="GO:0006351">
    <property type="term" value="P:DNA-templated transcription"/>
    <property type="evidence" value="ECO:0007669"/>
    <property type="project" value="InterPro"/>
</dbReference>
<dbReference type="SUPFAM" id="SSF64484">
    <property type="entry name" value="beta and beta-prime subunits of DNA dependent RNA-polymerase"/>
    <property type="match status" value="2"/>
</dbReference>
<keyword evidence="2" id="KW-0479">Metal-binding</keyword>
<sequence>MQRRLMKALEDLTTQYDLSVRNSVGGVVQFRYGDDGLDPQCLEGEAQPIQYGRAWSHALSIGNREGRGLMPYEIMEITDRELNSERFRADCTAAYIATVRGFVLDKVVRRAVKIREQHGMFGAEVRQEEWDEDTDLSMGARPDEVAIVENKTKVTESQLRTFLDICARKYIRAKIEPGSTVGAVGAQSIGEPGTQMTLKTFHFAGVASMNIISGKRVPDGFQDRALPHFPKKSREPPSKGFVRNSFFTGLSPTEFLFHAISGREGLVDTAVKTAETGYMQRRLMKALEDLTTQYDLSVRNSVGGVVQFRYGDDGLDPQCLEGEAQPIQYGRAWSHALSIGNRDGRGLRPYEIMEITDRELNSERFRADCTAAYIATVRGFVLDKVVRRAVKIREQHGMFGAEVRQEEWDEDTDLSMGARPDEVAIVENKTKVTESQLRTFLDICARKYIRAKIEPGSTVGAVGAQSIGEPGTQMTLKTFHFAGVASMN</sequence>
<dbReference type="STRING" id="1051891.A0A0C3LUB0"/>